<evidence type="ECO:0000313" key="2">
    <source>
        <dbReference type="EMBL" id="AOM82772.1"/>
    </source>
</evidence>
<proteinExistence type="predicted"/>
<dbReference type="Proteomes" id="UP000094463">
    <property type="component" value="Chromosome"/>
</dbReference>
<evidence type="ECO:0000259" key="1">
    <source>
        <dbReference type="Pfam" id="PF14493"/>
    </source>
</evidence>
<name>A0A1D7QUT3_9BACI</name>
<dbReference type="Pfam" id="PF14493">
    <property type="entry name" value="HTH_40"/>
    <property type="match status" value="1"/>
</dbReference>
<dbReference type="STRING" id="632773.BBEV_1409"/>
<dbReference type="InterPro" id="IPR029491">
    <property type="entry name" value="Helicase_HTH"/>
</dbReference>
<feature type="domain" description="Helicase Helix-turn-helix" evidence="1">
    <location>
        <begin position="249"/>
        <end position="337"/>
    </location>
</feature>
<gene>
    <name evidence="2" type="ORF">BBEV_1409</name>
</gene>
<dbReference type="OrthoDB" id="2354672at2"/>
<keyword evidence="3" id="KW-1185">Reference proteome</keyword>
<sequence length="347" mass="40186">MNFEQNIMTYLHECIGFDRSTKAIMHILLGKRSAQTIQDIHLFQVENLGGLLKFAPEYLCKTFEQKFQAYRKRQEMFRNRAGENTGLNPLLSNKIHGMRNEWTGQAQFFFEGVALTVQSCSFLKAGESYFFPVSENEVIQHKVKRLLKSGGDIHDVTSQLYVELNMALTFVTDIDVTPFVLKLTAKNEVGYTYSQLADMYQLTELEMYIRIRMTLHAVLDEITSSPRDYPLLKMLLTDDQSETRLFTATAMKTKELLEKGRSLEEIANVRRLKMSTVEDHLAELAFADDTFDYRPYLTEDDLSHLCQVIKKTNATKLRQLRDETMEQYSYLQLRIAMALSRGRSIES</sequence>
<dbReference type="KEGG" id="bbev:BBEV_1409"/>
<dbReference type="EMBL" id="CP012502">
    <property type="protein sequence ID" value="AOM82772.1"/>
    <property type="molecule type" value="Genomic_DNA"/>
</dbReference>
<protein>
    <recommendedName>
        <fullName evidence="1">Helicase Helix-turn-helix domain-containing protein</fullName>
    </recommendedName>
</protein>
<reference evidence="2 3" key="1">
    <citation type="submission" date="2015-08" db="EMBL/GenBank/DDBJ databases">
        <title>The complete genome sequence of Bacillus beveridgei MLTeJB.</title>
        <authorList>
            <person name="Hanson T.E."/>
            <person name="Mesa C."/>
            <person name="Basesman S.M."/>
            <person name="Oremland R.S."/>
        </authorList>
    </citation>
    <scope>NUCLEOTIDE SEQUENCE [LARGE SCALE GENOMIC DNA]</scope>
    <source>
        <strain evidence="2 3">MLTeJB</strain>
    </source>
</reference>
<accession>A0A1D7QUT3</accession>
<dbReference type="AlphaFoldDB" id="A0A1D7QUT3"/>
<evidence type="ECO:0000313" key="3">
    <source>
        <dbReference type="Proteomes" id="UP000094463"/>
    </source>
</evidence>
<organism evidence="2 3">
    <name type="scientific">Salisediminibacterium beveridgei</name>
    <dbReference type="NCBI Taxonomy" id="632773"/>
    <lineage>
        <taxon>Bacteria</taxon>
        <taxon>Bacillati</taxon>
        <taxon>Bacillota</taxon>
        <taxon>Bacilli</taxon>
        <taxon>Bacillales</taxon>
        <taxon>Bacillaceae</taxon>
        <taxon>Salisediminibacterium</taxon>
    </lineage>
</organism>
<dbReference type="RefSeq" id="WP_069364821.1">
    <property type="nucleotide sequence ID" value="NZ_CP012502.1"/>
</dbReference>